<keyword evidence="1" id="KW-0812">Transmembrane</keyword>
<sequence length="84" mass="10338">MLQNMSRLKCFHQQILFFLWNFHLMVVNQYFGNKIIKMIKINIEHKKKRKISKIVLKKIVKFHGYEKNMIVNFFKEILPNQLKD</sequence>
<proteinExistence type="predicted"/>
<comment type="caution">
    <text evidence="2">The sequence shown here is derived from an EMBL/GenBank/DDBJ whole genome shotgun (WGS) entry which is preliminary data.</text>
</comment>
<dbReference type="AlphaFoldDB" id="X6LX64"/>
<feature type="transmembrane region" description="Helical" evidence="1">
    <location>
        <begin position="12"/>
        <end position="31"/>
    </location>
</feature>
<reference evidence="2 3" key="1">
    <citation type="journal article" date="2013" name="Curr. Biol.">
        <title>The Genome of the Foraminiferan Reticulomyxa filosa.</title>
        <authorList>
            <person name="Glockner G."/>
            <person name="Hulsmann N."/>
            <person name="Schleicher M."/>
            <person name="Noegel A.A."/>
            <person name="Eichinger L."/>
            <person name="Gallinger C."/>
            <person name="Pawlowski J."/>
            <person name="Sierra R."/>
            <person name="Euteneuer U."/>
            <person name="Pillet L."/>
            <person name="Moustafa A."/>
            <person name="Platzer M."/>
            <person name="Groth M."/>
            <person name="Szafranski K."/>
            <person name="Schliwa M."/>
        </authorList>
    </citation>
    <scope>NUCLEOTIDE SEQUENCE [LARGE SCALE GENOMIC DNA]</scope>
</reference>
<dbReference type="EMBL" id="ASPP01027658">
    <property type="protein sequence ID" value="ETO05921.1"/>
    <property type="molecule type" value="Genomic_DNA"/>
</dbReference>
<name>X6LX64_RETFI</name>
<evidence type="ECO:0000313" key="3">
    <source>
        <dbReference type="Proteomes" id="UP000023152"/>
    </source>
</evidence>
<dbReference type="Proteomes" id="UP000023152">
    <property type="component" value="Unassembled WGS sequence"/>
</dbReference>
<gene>
    <name evidence="2" type="ORF">RFI_31475</name>
</gene>
<keyword evidence="1" id="KW-0472">Membrane</keyword>
<protein>
    <submittedName>
        <fullName evidence="2">Uncharacterized protein</fullName>
    </submittedName>
</protein>
<organism evidence="2 3">
    <name type="scientific">Reticulomyxa filosa</name>
    <dbReference type="NCBI Taxonomy" id="46433"/>
    <lineage>
        <taxon>Eukaryota</taxon>
        <taxon>Sar</taxon>
        <taxon>Rhizaria</taxon>
        <taxon>Retaria</taxon>
        <taxon>Foraminifera</taxon>
        <taxon>Monothalamids</taxon>
        <taxon>Reticulomyxidae</taxon>
        <taxon>Reticulomyxa</taxon>
    </lineage>
</organism>
<keyword evidence="3" id="KW-1185">Reference proteome</keyword>
<evidence type="ECO:0000313" key="2">
    <source>
        <dbReference type="EMBL" id="ETO05921.1"/>
    </source>
</evidence>
<evidence type="ECO:0000256" key="1">
    <source>
        <dbReference type="SAM" id="Phobius"/>
    </source>
</evidence>
<accession>X6LX64</accession>
<keyword evidence="1" id="KW-1133">Transmembrane helix</keyword>